<dbReference type="AlphaFoldDB" id="A0A2T2YD43"/>
<dbReference type="EMBL" id="PYFT01000001">
    <property type="protein sequence ID" value="PSR53406.1"/>
    <property type="molecule type" value="Genomic_DNA"/>
</dbReference>
<name>A0A2T2YD43_9BACT</name>
<evidence type="ECO:0000313" key="3">
    <source>
        <dbReference type="Proteomes" id="UP000240357"/>
    </source>
</evidence>
<evidence type="ECO:0000256" key="1">
    <source>
        <dbReference type="SAM" id="SignalP"/>
    </source>
</evidence>
<dbReference type="RefSeq" id="WP_106928003.1">
    <property type="nucleotide sequence ID" value="NZ_PYFT01000001.1"/>
</dbReference>
<dbReference type="SUPFAM" id="SSF110296">
    <property type="entry name" value="Oligoxyloglucan reducing end-specific cellobiohydrolase"/>
    <property type="match status" value="1"/>
</dbReference>
<proteinExistence type="predicted"/>
<comment type="caution">
    <text evidence="2">The sequence shown here is derived from an EMBL/GenBank/DDBJ whole genome shotgun (WGS) entry which is preliminary data.</text>
</comment>
<feature type="signal peptide" evidence="1">
    <location>
        <begin position="1"/>
        <end position="25"/>
    </location>
</feature>
<dbReference type="OrthoDB" id="9757809at2"/>
<evidence type="ECO:0000313" key="2">
    <source>
        <dbReference type="EMBL" id="PSR53406.1"/>
    </source>
</evidence>
<organism evidence="2 3">
    <name type="scientific">Adhaeribacter arboris</name>
    <dbReference type="NCBI Taxonomy" id="2072846"/>
    <lineage>
        <taxon>Bacteria</taxon>
        <taxon>Pseudomonadati</taxon>
        <taxon>Bacteroidota</taxon>
        <taxon>Cytophagia</taxon>
        <taxon>Cytophagales</taxon>
        <taxon>Hymenobacteraceae</taxon>
        <taxon>Adhaeribacter</taxon>
    </lineage>
</organism>
<reference evidence="2 3" key="1">
    <citation type="submission" date="2018-03" db="EMBL/GenBank/DDBJ databases">
        <title>Adhaeribacter sp. HMF7605 Genome sequencing and assembly.</title>
        <authorList>
            <person name="Kang H."/>
            <person name="Kang J."/>
            <person name="Cha I."/>
            <person name="Kim H."/>
            <person name="Joh K."/>
        </authorList>
    </citation>
    <scope>NUCLEOTIDE SEQUENCE [LARGE SCALE GENOMIC DNA]</scope>
    <source>
        <strain evidence="2 3">HMF7605</strain>
    </source>
</reference>
<evidence type="ECO:0008006" key="4">
    <source>
        <dbReference type="Google" id="ProtNLM"/>
    </source>
</evidence>
<keyword evidence="1" id="KW-0732">Signal</keyword>
<gene>
    <name evidence="2" type="ORF">AHMF7605_07625</name>
</gene>
<dbReference type="Gene3D" id="2.130.10.10">
    <property type="entry name" value="YVTN repeat-like/Quinoprotein amine dehydrogenase"/>
    <property type="match status" value="2"/>
</dbReference>
<dbReference type="PROSITE" id="PS51257">
    <property type="entry name" value="PROKAR_LIPOPROTEIN"/>
    <property type="match status" value="1"/>
</dbReference>
<accession>A0A2T2YD43</accession>
<sequence>MKNLRFKLLYYLPFFLLLLSCTDSEIENPAKKSITFKPIGLSNRIVYELTVQDNKLYAATDNGVFVKSLSASSNWQELGLQGQMVKTILFIPDGTCLVSVSNPAKEEHQLYKAENNTFNFQQVNTNFGGTEPEPINNMAFNPATNEILGVGYNVVAKSTDKGTTWTPIYGDWHYLASGLDFVQLNQKNGDIWAGGQNGIEGFNLVQFSKASNTWQNWTNLIESPSTAKDIAFDKNNAKRLIIGGEDGIIKTEDNGTTWTTIKHEPHSARFYFGVDFDLDNSNKIYAASWLKNFSDPQPLLLYISENAGTTWKEYKYKDDSLFGGVWDMVQVKEGEKTKLYLGLYKGGVFEVTIDS</sequence>
<protein>
    <recommendedName>
        <fullName evidence="4">Sortilin N-terminal domain-containing protein</fullName>
    </recommendedName>
</protein>
<dbReference type="Proteomes" id="UP000240357">
    <property type="component" value="Unassembled WGS sequence"/>
</dbReference>
<keyword evidence="3" id="KW-1185">Reference proteome</keyword>
<feature type="chain" id="PRO_5015681400" description="Sortilin N-terminal domain-containing protein" evidence="1">
    <location>
        <begin position="26"/>
        <end position="355"/>
    </location>
</feature>
<dbReference type="InterPro" id="IPR015943">
    <property type="entry name" value="WD40/YVTN_repeat-like_dom_sf"/>
</dbReference>